<dbReference type="NCBIfam" id="TIGR04076">
    <property type="entry name" value="TIGR04076 family protein"/>
    <property type="match status" value="1"/>
</dbReference>
<evidence type="ECO:0008006" key="3">
    <source>
        <dbReference type="Google" id="ProtNLM"/>
    </source>
</evidence>
<gene>
    <name evidence="1" type="ORF">AR1Y2_2505</name>
</gene>
<name>A0A4P8ILC5_9FIRM</name>
<organism evidence="1 2">
    <name type="scientific">Anaerostipes rhamnosivorans</name>
    <dbReference type="NCBI Taxonomy" id="1229621"/>
    <lineage>
        <taxon>Bacteria</taxon>
        <taxon>Bacillati</taxon>
        <taxon>Bacillota</taxon>
        <taxon>Clostridia</taxon>
        <taxon>Lachnospirales</taxon>
        <taxon>Lachnospiraceae</taxon>
        <taxon>Anaerostipes</taxon>
    </lineage>
</organism>
<dbReference type="AlphaFoldDB" id="A0A4P8ILC5"/>
<reference evidence="1 2" key="1">
    <citation type="submission" date="2019-05" db="EMBL/GenBank/DDBJ databases">
        <title>Complete genome sequencing of Anaerostipes rhamnosivorans.</title>
        <authorList>
            <person name="Bui T.P.N."/>
            <person name="de Vos W.M."/>
        </authorList>
    </citation>
    <scope>NUCLEOTIDE SEQUENCE [LARGE SCALE GENOMIC DNA]</scope>
    <source>
        <strain evidence="1 2">1y2</strain>
    </source>
</reference>
<sequence>MEIKMKKWYDEEYEFEIEVTGFLRSDHTERYCRNGEEIGDKYMCTYGCPVNADGQGICSKVMMMMFPVMEAVRSGGDLENIGGDGKYSKDIVCPDGCVVFRLTAKKLGNENFYKGKFFD</sequence>
<dbReference type="InterPro" id="IPR023811">
    <property type="entry name" value="CHP04076"/>
</dbReference>
<dbReference type="KEGG" id="arf:AR1Y2_2505"/>
<keyword evidence="2" id="KW-1185">Reference proteome</keyword>
<evidence type="ECO:0000313" key="2">
    <source>
        <dbReference type="Proteomes" id="UP000298653"/>
    </source>
</evidence>
<protein>
    <recommendedName>
        <fullName evidence="3">TIGR04076 family protein</fullName>
    </recommendedName>
</protein>
<accession>A0A4P8ILC5</accession>
<proteinExistence type="predicted"/>
<dbReference type="EMBL" id="CP040058">
    <property type="protein sequence ID" value="QCP35959.1"/>
    <property type="molecule type" value="Genomic_DNA"/>
</dbReference>
<evidence type="ECO:0000313" key="1">
    <source>
        <dbReference type="EMBL" id="QCP35959.1"/>
    </source>
</evidence>
<dbReference type="Proteomes" id="UP000298653">
    <property type="component" value="Chromosome"/>
</dbReference>